<dbReference type="PANTHER" id="PTHR44068:SF11">
    <property type="entry name" value="GERANYL DIPHOSPHATE 2-C-METHYLTRANSFERASE"/>
    <property type="match status" value="1"/>
</dbReference>
<dbReference type="InterPro" id="IPR029063">
    <property type="entry name" value="SAM-dependent_MTases_sf"/>
</dbReference>
<keyword evidence="3" id="KW-1185">Reference proteome</keyword>
<comment type="caution">
    <text evidence="2">The sequence shown here is derived from an EMBL/GenBank/DDBJ whole genome shotgun (WGS) entry which is preliminary data.</text>
</comment>
<dbReference type="InterPro" id="IPR050447">
    <property type="entry name" value="Erg6_SMT_methyltransf"/>
</dbReference>
<dbReference type="Gene3D" id="3.40.50.150">
    <property type="entry name" value="Vaccinia Virus protein VP39"/>
    <property type="match status" value="1"/>
</dbReference>
<organism evidence="2 3">
    <name type="scientific">Streptomyces flavalbus</name>
    <dbReference type="NCBI Taxonomy" id="2665155"/>
    <lineage>
        <taxon>Bacteria</taxon>
        <taxon>Bacillati</taxon>
        <taxon>Actinomycetota</taxon>
        <taxon>Actinomycetes</taxon>
        <taxon>Kitasatosporales</taxon>
        <taxon>Streptomycetaceae</taxon>
        <taxon>Streptomyces</taxon>
    </lineage>
</organism>
<dbReference type="GO" id="GO:0102208">
    <property type="term" value="F:2-polyprenyl-6-hydroxyphenol methylase activity"/>
    <property type="evidence" value="ECO:0007669"/>
    <property type="project" value="UniProtKB-EC"/>
</dbReference>
<reference evidence="3" key="1">
    <citation type="journal article" date="2019" name="Int. J. Syst. Evol. Microbiol.">
        <title>The Global Catalogue of Microorganisms (GCM) 10K type strain sequencing project: providing services to taxonomists for standard genome sequencing and annotation.</title>
        <authorList>
            <consortium name="The Broad Institute Genomics Platform"/>
            <consortium name="The Broad Institute Genome Sequencing Center for Infectious Disease"/>
            <person name="Wu L."/>
            <person name="Ma J."/>
        </authorList>
    </citation>
    <scope>NUCLEOTIDE SEQUENCE [LARGE SCALE GENOMIC DNA]</scope>
    <source>
        <strain evidence="3">CGMCC 4.7400</strain>
    </source>
</reference>
<dbReference type="Proteomes" id="UP001597023">
    <property type="component" value="Unassembled WGS sequence"/>
</dbReference>
<dbReference type="CDD" id="cd02440">
    <property type="entry name" value="AdoMet_MTases"/>
    <property type="match status" value="1"/>
</dbReference>
<evidence type="ECO:0000259" key="1">
    <source>
        <dbReference type="Pfam" id="PF13847"/>
    </source>
</evidence>
<dbReference type="GO" id="GO:0061542">
    <property type="term" value="F:3-demethylubiquinol 3-O-methyltransferase activity"/>
    <property type="evidence" value="ECO:0007669"/>
    <property type="project" value="UniProtKB-EC"/>
</dbReference>
<accession>A0ABW2WIK5</accession>
<dbReference type="GO" id="GO:0032259">
    <property type="term" value="P:methylation"/>
    <property type="evidence" value="ECO:0007669"/>
    <property type="project" value="UniProtKB-KW"/>
</dbReference>
<protein>
    <submittedName>
        <fullName evidence="2">Class I SAM-dependent methyltransferase</fullName>
        <ecNumber evidence="2">2.1.1.222</ecNumber>
        <ecNumber evidence="2">2.1.1.64</ecNumber>
    </submittedName>
</protein>
<keyword evidence="2" id="KW-0808">Transferase</keyword>
<dbReference type="EMBL" id="JBHTEB010000001">
    <property type="protein sequence ID" value="MFD0319168.1"/>
    <property type="molecule type" value="Genomic_DNA"/>
</dbReference>
<dbReference type="RefSeq" id="WP_381617384.1">
    <property type="nucleotide sequence ID" value="NZ_JBHTEB010000001.1"/>
</dbReference>
<evidence type="ECO:0000313" key="2">
    <source>
        <dbReference type="EMBL" id="MFD0319168.1"/>
    </source>
</evidence>
<feature type="domain" description="Methyltransferase" evidence="1">
    <location>
        <begin position="39"/>
        <end position="144"/>
    </location>
</feature>
<name>A0ABW2WIK5_9ACTN</name>
<evidence type="ECO:0000313" key="3">
    <source>
        <dbReference type="Proteomes" id="UP001597023"/>
    </source>
</evidence>
<dbReference type="EC" id="2.1.1.64" evidence="2"/>
<dbReference type="InterPro" id="IPR025714">
    <property type="entry name" value="Methyltranfer_dom"/>
</dbReference>
<dbReference type="EC" id="2.1.1.222" evidence="2"/>
<keyword evidence="2" id="KW-0489">Methyltransferase</keyword>
<proteinExistence type="predicted"/>
<gene>
    <name evidence="2" type="ORF">ACFQZ6_34125</name>
</gene>
<dbReference type="PANTHER" id="PTHR44068">
    <property type="entry name" value="ZGC:194242"/>
    <property type="match status" value="1"/>
</dbReference>
<sequence length="201" mass="22607">MRPWLYNTLYRLGIAPWDTGVRPHLVDLVDSGRIKPEGGGRVLDLGCGTGAESVYLAGRGFDVVGVDYARVALDRARARARQQGAEDRCRFLQADITSYPLPGVDGTFDVILDFGALDDMTGQPRADMARLIHRYAHPGTVFVLWCFYARKEDVPRVRFAGVSRMHSMIEPGEEQRLFGREFSIERVESPEHTACFVMTKR</sequence>
<dbReference type="SUPFAM" id="SSF53335">
    <property type="entry name" value="S-adenosyl-L-methionine-dependent methyltransferases"/>
    <property type="match status" value="1"/>
</dbReference>
<dbReference type="Pfam" id="PF13847">
    <property type="entry name" value="Methyltransf_31"/>
    <property type="match status" value="1"/>
</dbReference>